<dbReference type="EMBL" id="FNHB01000001">
    <property type="protein sequence ID" value="SDL74457.1"/>
    <property type="molecule type" value="Genomic_DNA"/>
</dbReference>
<evidence type="ECO:0000313" key="5">
    <source>
        <dbReference type="Proteomes" id="UP000214880"/>
    </source>
</evidence>
<dbReference type="STRING" id="146817.SAMN04488502_101711"/>
<reference evidence="4 5" key="1">
    <citation type="submission" date="2016-10" db="EMBL/GenBank/DDBJ databases">
        <authorList>
            <person name="de Groot N.N."/>
        </authorList>
    </citation>
    <scope>NUCLEOTIDE SEQUENCE [LARGE SCALE GENOMIC DNA]</scope>
    <source>
        <strain evidence="4 5">DSM 1736</strain>
    </source>
</reference>
<dbReference type="Proteomes" id="UP000214880">
    <property type="component" value="Unassembled WGS sequence"/>
</dbReference>
<evidence type="ECO:0000256" key="1">
    <source>
        <dbReference type="SAM" id="MobiDB-lite"/>
    </source>
</evidence>
<dbReference type="SUPFAM" id="SSF158791">
    <property type="entry name" value="MgtE N-terminal domain-like"/>
    <property type="match status" value="1"/>
</dbReference>
<protein>
    <recommendedName>
        <fullName evidence="3">Magnesium transporter MgtE intracellular domain-containing protein</fullName>
    </recommendedName>
</protein>
<feature type="domain" description="Magnesium transporter MgtE intracellular" evidence="3">
    <location>
        <begin position="145"/>
        <end position="195"/>
    </location>
</feature>
<dbReference type="InterPro" id="IPR038076">
    <property type="entry name" value="MgtE_N_sf"/>
</dbReference>
<gene>
    <name evidence="4" type="ORF">SAMN04488502_101711</name>
</gene>
<dbReference type="OrthoDB" id="1682943at2"/>
<dbReference type="Pfam" id="PF03448">
    <property type="entry name" value="MgtE_N"/>
    <property type="match status" value="1"/>
</dbReference>
<dbReference type="AlphaFoldDB" id="A0A1G9MKL0"/>
<sequence>MAPKTKKEDFDGVDVEKTSSGRKLKILAVLLVLVMITGAGFALGIYLKLIDLPGLADKWKLYDYPVVGRYFTNPQTNFEAVPADEQQAPAQASDNASDPAVPPPQAVQTAPPATSPAAELNQLELDKLAKARQQEENKRVAKLARLYGGMKAEDAVNVLNELNDADVLAILNKMEEDQAAKILALMDASRSARLTEIMLRGFAGSAPARSIVTN</sequence>
<accession>A0A1G9MKL0</accession>
<dbReference type="InterPro" id="IPR006668">
    <property type="entry name" value="Mg_transptr_MgtE_intracell_dom"/>
</dbReference>
<keyword evidence="5" id="KW-1185">Reference proteome</keyword>
<proteinExistence type="predicted"/>
<feature type="region of interest" description="Disordered" evidence="1">
    <location>
        <begin position="84"/>
        <end position="115"/>
    </location>
</feature>
<keyword evidence="2" id="KW-0472">Membrane</keyword>
<evidence type="ECO:0000313" key="4">
    <source>
        <dbReference type="EMBL" id="SDL74457.1"/>
    </source>
</evidence>
<feature type="compositionally biased region" description="Low complexity" evidence="1">
    <location>
        <begin position="106"/>
        <end position="115"/>
    </location>
</feature>
<evidence type="ECO:0000256" key="2">
    <source>
        <dbReference type="SAM" id="Phobius"/>
    </source>
</evidence>
<dbReference type="RefSeq" id="WP_092068335.1">
    <property type="nucleotide sequence ID" value="NZ_FNHB01000001.1"/>
</dbReference>
<dbReference type="Gene3D" id="1.25.60.10">
    <property type="entry name" value="MgtE N-terminal domain-like"/>
    <property type="match status" value="1"/>
</dbReference>
<organism evidence="4 5">
    <name type="scientific">Dendrosporobacter quercicolus</name>
    <dbReference type="NCBI Taxonomy" id="146817"/>
    <lineage>
        <taxon>Bacteria</taxon>
        <taxon>Bacillati</taxon>
        <taxon>Bacillota</taxon>
        <taxon>Negativicutes</taxon>
        <taxon>Selenomonadales</taxon>
        <taxon>Sporomusaceae</taxon>
        <taxon>Dendrosporobacter</taxon>
    </lineage>
</organism>
<name>A0A1G9MKL0_9FIRM</name>
<keyword evidence="2" id="KW-0812">Transmembrane</keyword>
<evidence type="ECO:0000259" key="3">
    <source>
        <dbReference type="Pfam" id="PF03448"/>
    </source>
</evidence>
<keyword evidence="2" id="KW-1133">Transmembrane helix</keyword>
<feature type="transmembrane region" description="Helical" evidence="2">
    <location>
        <begin position="26"/>
        <end position="47"/>
    </location>
</feature>